<comment type="subunit">
    <text evidence="7">The complex is composed of two ATP-binding proteins (PotA), two transmembrane proteins (PotB and PotC) and a solute-binding protein (PotD).</text>
</comment>
<proteinExistence type="inferred from homology"/>
<feature type="domain" description="ABC transporter" evidence="8">
    <location>
        <begin position="21"/>
        <end position="251"/>
    </location>
</feature>
<dbReference type="EMBL" id="JANTHZ010000001">
    <property type="protein sequence ID" value="MCS0494036.1"/>
    <property type="molecule type" value="Genomic_DNA"/>
</dbReference>
<evidence type="ECO:0000259" key="8">
    <source>
        <dbReference type="PROSITE" id="PS50893"/>
    </source>
</evidence>
<dbReference type="GO" id="GO:0015697">
    <property type="term" value="P:quaternary ammonium group transport"/>
    <property type="evidence" value="ECO:0007669"/>
    <property type="project" value="UniProtKB-ARBA"/>
</dbReference>
<reference evidence="9" key="1">
    <citation type="submission" date="2022-08" db="EMBL/GenBank/DDBJ databases">
        <authorList>
            <person name="Li F."/>
        </authorList>
    </citation>
    <scope>NUCLEOTIDE SEQUENCE</scope>
    <source>
        <strain evidence="9">MQZ15Z-1</strain>
    </source>
</reference>
<dbReference type="Pfam" id="PF08402">
    <property type="entry name" value="TOBE_2"/>
    <property type="match status" value="1"/>
</dbReference>
<evidence type="ECO:0000256" key="2">
    <source>
        <dbReference type="ARBA" id="ARBA00022475"/>
    </source>
</evidence>
<dbReference type="PROSITE" id="PS50893">
    <property type="entry name" value="ABC_TRANSPORTER_2"/>
    <property type="match status" value="1"/>
</dbReference>
<keyword evidence="5 7" id="KW-1278">Translocase</keyword>
<evidence type="ECO:0000256" key="3">
    <source>
        <dbReference type="ARBA" id="ARBA00022741"/>
    </source>
</evidence>
<dbReference type="InterPro" id="IPR017871">
    <property type="entry name" value="ABC_transporter-like_CS"/>
</dbReference>
<keyword evidence="3 7" id="KW-0547">Nucleotide-binding</keyword>
<evidence type="ECO:0000256" key="4">
    <source>
        <dbReference type="ARBA" id="ARBA00022840"/>
    </source>
</evidence>
<keyword evidence="6 7" id="KW-0472">Membrane</keyword>
<dbReference type="InterPro" id="IPR005893">
    <property type="entry name" value="PotA-like"/>
</dbReference>
<keyword evidence="2 7" id="KW-1003">Cell membrane</keyword>
<dbReference type="RefSeq" id="WP_258731512.1">
    <property type="nucleotide sequence ID" value="NZ_JANTHZ010000001.1"/>
</dbReference>
<evidence type="ECO:0000256" key="6">
    <source>
        <dbReference type="ARBA" id="ARBA00023136"/>
    </source>
</evidence>
<dbReference type="GO" id="GO:0016887">
    <property type="term" value="F:ATP hydrolysis activity"/>
    <property type="evidence" value="ECO:0007669"/>
    <property type="project" value="InterPro"/>
</dbReference>
<keyword evidence="4 7" id="KW-0067">ATP-binding</keyword>
<dbReference type="InterPro" id="IPR027417">
    <property type="entry name" value="P-loop_NTPase"/>
</dbReference>
<accession>A0A9X2P8K5</accession>
<evidence type="ECO:0000256" key="5">
    <source>
        <dbReference type="ARBA" id="ARBA00022967"/>
    </source>
</evidence>
<sequence>MSNPDFHGSLHAAPAGRGAAVEFDHISKDYGDLTVLHETSLRIEPGELFALIGPSGSGKSTLLGMLAGFVPPSYGAIRVDGTDIVAVPPYRRNIGMVFQNYALFPHMSVAENIGFPLKMRGCSRGEIAERVKRALAMVRLDSMGERRPAQLSGGQQQRVALARAAVYDPRLLLMDEPLGALDKNLREEMQEEIKRLQRALGATVIYVTHDQQEAAFLADRLAVMRAGMLEQIGTPRQLYEMPGTHFVASFLGEASLLPVEELLARDGREVRVRTPGGLVIRALAPSRVSERRAVCLRPENIVLGPAARERDNHFLGVVEEAVFTTGSLRYRVRLPGSDSVLTVRVPSHPGIELLAPGSSVDVGWDAAMAVTIADD</sequence>
<dbReference type="Proteomes" id="UP001151088">
    <property type="component" value="Unassembled WGS sequence"/>
</dbReference>
<comment type="catalytic activity">
    <reaction evidence="7">
        <text>ATP + H2O + polyamine-[polyamine-binding protein]Side 1 = ADP + phosphate + polyamineSide 2 + [polyamine-binding protein]Side 1.</text>
        <dbReference type="EC" id="7.6.2.11"/>
    </reaction>
</comment>
<dbReference type="PANTHER" id="PTHR42781:SF4">
    <property type="entry name" value="SPERMIDINE_PUTRESCINE IMPORT ATP-BINDING PROTEIN POTA"/>
    <property type="match status" value="1"/>
</dbReference>
<dbReference type="Pfam" id="PF00005">
    <property type="entry name" value="ABC_tran"/>
    <property type="match status" value="1"/>
</dbReference>
<dbReference type="InterPro" id="IPR013611">
    <property type="entry name" value="Transp-assoc_OB_typ2"/>
</dbReference>
<dbReference type="PANTHER" id="PTHR42781">
    <property type="entry name" value="SPERMIDINE/PUTRESCINE IMPORT ATP-BINDING PROTEIN POTA"/>
    <property type="match status" value="1"/>
</dbReference>
<evidence type="ECO:0000313" key="9">
    <source>
        <dbReference type="EMBL" id="MCS0494036.1"/>
    </source>
</evidence>
<evidence type="ECO:0000313" key="10">
    <source>
        <dbReference type="Proteomes" id="UP001151088"/>
    </source>
</evidence>
<dbReference type="EC" id="7.6.2.11" evidence="7"/>
<dbReference type="NCBIfam" id="TIGR01187">
    <property type="entry name" value="potA"/>
    <property type="match status" value="1"/>
</dbReference>
<dbReference type="InterPro" id="IPR003593">
    <property type="entry name" value="AAA+_ATPase"/>
</dbReference>
<keyword evidence="10" id="KW-1185">Reference proteome</keyword>
<evidence type="ECO:0000256" key="7">
    <source>
        <dbReference type="RuleBase" id="RU364083"/>
    </source>
</evidence>
<dbReference type="SUPFAM" id="SSF50331">
    <property type="entry name" value="MOP-like"/>
    <property type="match status" value="1"/>
</dbReference>
<dbReference type="SUPFAM" id="SSF52540">
    <property type="entry name" value="P-loop containing nucleoside triphosphate hydrolases"/>
    <property type="match status" value="1"/>
</dbReference>
<dbReference type="GO" id="GO:0043190">
    <property type="term" value="C:ATP-binding cassette (ABC) transporter complex"/>
    <property type="evidence" value="ECO:0007669"/>
    <property type="project" value="InterPro"/>
</dbReference>
<evidence type="ECO:0000256" key="1">
    <source>
        <dbReference type="ARBA" id="ARBA00022448"/>
    </source>
</evidence>
<organism evidence="9 10">
    <name type="scientific">Ancylobacter mangrovi</name>
    <dbReference type="NCBI Taxonomy" id="2972472"/>
    <lineage>
        <taxon>Bacteria</taxon>
        <taxon>Pseudomonadati</taxon>
        <taxon>Pseudomonadota</taxon>
        <taxon>Alphaproteobacteria</taxon>
        <taxon>Hyphomicrobiales</taxon>
        <taxon>Xanthobacteraceae</taxon>
        <taxon>Ancylobacter</taxon>
    </lineage>
</organism>
<dbReference type="GO" id="GO:0005524">
    <property type="term" value="F:ATP binding"/>
    <property type="evidence" value="ECO:0007669"/>
    <property type="project" value="UniProtKB-KW"/>
</dbReference>
<gene>
    <name evidence="7" type="primary">potA</name>
    <name evidence="9" type="ORF">NVS89_02930</name>
</gene>
<dbReference type="SMART" id="SM00382">
    <property type="entry name" value="AAA"/>
    <property type="match status" value="1"/>
</dbReference>
<comment type="similarity">
    <text evidence="7">Belongs to the ABC transporter superfamily. Spermidine/putrescine importer (TC 3.A.1.11.1) family.</text>
</comment>
<dbReference type="InterPro" id="IPR008995">
    <property type="entry name" value="Mo/tungstate-bd_C_term_dom"/>
</dbReference>
<dbReference type="InterPro" id="IPR003439">
    <property type="entry name" value="ABC_transporter-like_ATP-bd"/>
</dbReference>
<dbReference type="Gene3D" id="3.40.50.300">
    <property type="entry name" value="P-loop containing nucleotide triphosphate hydrolases"/>
    <property type="match status" value="1"/>
</dbReference>
<protein>
    <recommendedName>
        <fullName evidence="7">Spermidine/putrescine import ATP-binding protein PotA</fullName>
        <ecNumber evidence="7">7.6.2.11</ecNumber>
    </recommendedName>
</protein>
<dbReference type="GO" id="GO:0015417">
    <property type="term" value="F:ABC-type polyamine transporter activity"/>
    <property type="evidence" value="ECO:0007669"/>
    <property type="project" value="UniProtKB-EC"/>
</dbReference>
<dbReference type="FunFam" id="3.40.50.300:FF:000425">
    <property type="entry name" value="Probable ABC transporter, ATP-binding subunit"/>
    <property type="match status" value="1"/>
</dbReference>
<keyword evidence="1 7" id="KW-0813">Transport</keyword>
<comment type="caution">
    <text evidence="9">The sequence shown here is derived from an EMBL/GenBank/DDBJ whole genome shotgun (WGS) entry which is preliminary data.</text>
</comment>
<dbReference type="PROSITE" id="PS00211">
    <property type="entry name" value="ABC_TRANSPORTER_1"/>
    <property type="match status" value="1"/>
</dbReference>
<comment type="function">
    <text evidence="7">Part of the ABC transporter complex PotABCD involved in spermidine/putrescine import. Responsible for energy coupling to the transport system.</text>
</comment>
<dbReference type="AlphaFoldDB" id="A0A9X2P8K5"/>
<name>A0A9X2P8K5_9HYPH</name>
<dbReference type="InterPro" id="IPR050093">
    <property type="entry name" value="ABC_SmlMolc_Importer"/>
</dbReference>